<comment type="caution">
    <text evidence="23">The sequence shown here is derived from an EMBL/GenBank/DDBJ whole genome shotgun (WGS) entry which is preliminary data.</text>
</comment>
<evidence type="ECO:0000256" key="17">
    <source>
        <dbReference type="PIRSR" id="PIRSR037393-3"/>
    </source>
</evidence>
<dbReference type="AlphaFoldDB" id="A0A9X0D7A1"/>
<dbReference type="EC" id="2.7.11.30" evidence="19"/>
<evidence type="ECO:0000256" key="9">
    <source>
        <dbReference type="ARBA" id="ARBA00022777"/>
    </source>
</evidence>
<dbReference type="GO" id="GO:0043235">
    <property type="term" value="C:receptor complex"/>
    <property type="evidence" value="ECO:0007669"/>
    <property type="project" value="InterPro"/>
</dbReference>
<feature type="transmembrane region" description="Helical" evidence="19">
    <location>
        <begin position="136"/>
        <end position="159"/>
    </location>
</feature>
<dbReference type="SMART" id="SM00467">
    <property type="entry name" value="GS"/>
    <property type="match status" value="1"/>
</dbReference>
<dbReference type="EMBL" id="MU825433">
    <property type="protein sequence ID" value="KAJ7389415.1"/>
    <property type="molecule type" value="Genomic_DNA"/>
</dbReference>
<evidence type="ECO:0000256" key="5">
    <source>
        <dbReference type="ARBA" id="ARBA00022692"/>
    </source>
</evidence>
<feature type="active site" description="Proton acceptor" evidence="15">
    <location>
        <position position="343"/>
    </location>
</feature>
<dbReference type="InterPro" id="IPR017441">
    <property type="entry name" value="Protein_kinase_ATP_BS"/>
</dbReference>
<dbReference type="PROSITE" id="PS51256">
    <property type="entry name" value="GS"/>
    <property type="match status" value="1"/>
</dbReference>
<dbReference type="Proteomes" id="UP001163046">
    <property type="component" value="Unassembled WGS sequence"/>
</dbReference>
<dbReference type="GO" id="GO:0004675">
    <property type="term" value="F:transmembrane receptor protein serine/threonine kinase activity"/>
    <property type="evidence" value="ECO:0007669"/>
    <property type="project" value="UniProtKB-EC"/>
</dbReference>
<evidence type="ECO:0000256" key="8">
    <source>
        <dbReference type="ARBA" id="ARBA00022741"/>
    </source>
</evidence>
<feature type="domain" description="Protein kinase" evidence="21">
    <location>
        <begin position="215"/>
        <end position="514"/>
    </location>
</feature>
<dbReference type="InterPro" id="IPR000472">
    <property type="entry name" value="Activin_recp"/>
</dbReference>
<dbReference type="InterPro" id="IPR001245">
    <property type="entry name" value="Ser-Thr/Tyr_kinase_cat_dom"/>
</dbReference>
<evidence type="ECO:0000256" key="15">
    <source>
        <dbReference type="PIRSR" id="PIRSR037393-1"/>
    </source>
</evidence>
<dbReference type="GO" id="GO:0071363">
    <property type="term" value="P:cellular response to growth factor stimulus"/>
    <property type="evidence" value="ECO:0007669"/>
    <property type="project" value="TreeGrafter"/>
</dbReference>
<dbReference type="PANTHER" id="PTHR23255:SF71">
    <property type="entry name" value="RECEPTOR PROTEIN SERINE_THREONINE KINASE"/>
    <property type="match status" value="1"/>
</dbReference>
<evidence type="ECO:0000256" key="2">
    <source>
        <dbReference type="ARBA" id="ARBA00009605"/>
    </source>
</evidence>
<feature type="domain" description="GS" evidence="22">
    <location>
        <begin position="187"/>
        <end position="214"/>
    </location>
</feature>
<evidence type="ECO:0000313" key="23">
    <source>
        <dbReference type="EMBL" id="KAJ7389415.1"/>
    </source>
</evidence>
<keyword evidence="6 19" id="KW-0479">Metal-binding</keyword>
<evidence type="ECO:0000313" key="24">
    <source>
        <dbReference type="Proteomes" id="UP001163046"/>
    </source>
</evidence>
<evidence type="ECO:0000256" key="6">
    <source>
        <dbReference type="ARBA" id="ARBA00022723"/>
    </source>
</evidence>
<evidence type="ECO:0000256" key="13">
    <source>
        <dbReference type="ARBA" id="ARBA00023136"/>
    </source>
</evidence>
<keyword evidence="12 19" id="KW-1133">Transmembrane helix</keyword>
<keyword evidence="17" id="KW-1015">Disulfide bond</keyword>
<dbReference type="Pfam" id="PF01064">
    <property type="entry name" value="Activin_recp"/>
    <property type="match status" value="1"/>
</dbReference>
<sequence length="532" mass="60177">MATGIGRCFFLLCLFILLCFLPQVAESLRCRCSTHSCPGDHVNETCTTEGQCYKKVEPGDDDSYELITYGCLPPAEKTRMQCNTPDHVHKKQLSMECCRNGDMCNTFLQPTLPTTPSPATAETVEQEYEDAVTEQYSILFISAGVCVIVFIIFLGVLCFRFRVSRSRVPSPLDVEKYGHHPYETAGETLKDMLDQSSGSGSGLPLLVQRTIARQVTLVRSVGKGRYGEVWQARWRGEDVAVKIFLSHCESSWQRETEIYQTVLLRHESILGFIASDIIGSNQVTQMYLITDYHPYGSLYDFLRFHCLNKKTMIKLALSASAGLTHLHTEIQGTKGKPPIAHRDIKSKNILVKENLTCCIADFGLAVKYSSETEEIDIKPDTRVGTRRYMAPEVLDNALDARNFAAFKMADIYSFGLVLWEIARRCISDETGLCEEYQVPYFDMLPGDPSFDEVRKVVLTEKRRPSVPNRWYRDESLQTMAKLMTECWANHPAARLTALRVQKTMSKLKKSMDFIAQPYNQDDDSPRTSVTTA</sequence>
<feature type="binding site" evidence="16">
    <location>
        <begin position="221"/>
        <end position="229"/>
    </location>
    <ligand>
        <name>ATP</name>
        <dbReference type="ChEBI" id="CHEBI:30616"/>
    </ligand>
</feature>
<dbReference type="PRINTS" id="PR00653">
    <property type="entry name" value="ACTIVIN2R"/>
</dbReference>
<reference evidence="23" key="1">
    <citation type="submission" date="2023-01" db="EMBL/GenBank/DDBJ databases">
        <title>Genome assembly of the deep-sea coral Lophelia pertusa.</title>
        <authorList>
            <person name="Herrera S."/>
            <person name="Cordes E."/>
        </authorList>
    </citation>
    <scope>NUCLEOTIDE SEQUENCE</scope>
    <source>
        <strain evidence="23">USNM1676648</strain>
        <tissue evidence="23">Polyp</tissue>
    </source>
</reference>
<evidence type="ECO:0000256" key="7">
    <source>
        <dbReference type="ARBA" id="ARBA00022729"/>
    </source>
</evidence>
<dbReference type="CDD" id="cd23532">
    <property type="entry name" value="TFP_LU_ECD_BMPR1"/>
    <property type="match status" value="1"/>
</dbReference>
<dbReference type="SMART" id="SM00220">
    <property type="entry name" value="S_TKc"/>
    <property type="match status" value="1"/>
</dbReference>
<keyword evidence="24" id="KW-1185">Reference proteome</keyword>
<dbReference type="PIRSF" id="PIRSF037393">
    <property type="entry name" value="TGFRII"/>
    <property type="match status" value="1"/>
</dbReference>
<dbReference type="InterPro" id="IPR011009">
    <property type="entry name" value="Kinase-like_dom_sf"/>
</dbReference>
<dbReference type="InterPro" id="IPR008271">
    <property type="entry name" value="Ser/Thr_kinase_AS"/>
</dbReference>
<dbReference type="GO" id="GO:0005524">
    <property type="term" value="F:ATP binding"/>
    <property type="evidence" value="ECO:0007669"/>
    <property type="project" value="UniProtKB-UniRule"/>
</dbReference>
<dbReference type="PROSITE" id="PS50011">
    <property type="entry name" value="PROTEIN_KINASE_DOM"/>
    <property type="match status" value="1"/>
</dbReference>
<evidence type="ECO:0000256" key="19">
    <source>
        <dbReference type="RuleBase" id="RU361271"/>
    </source>
</evidence>
<dbReference type="OrthoDB" id="69842at2759"/>
<keyword evidence="3 19" id="KW-0723">Serine/threonine-protein kinase</keyword>
<dbReference type="GO" id="GO:0046872">
    <property type="term" value="F:metal ion binding"/>
    <property type="evidence" value="ECO:0007669"/>
    <property type="project" value="UniProtKB-KW"/>
</dbReference>
<keyword evidence="13 19" id="KW-0472">Membrane</keyword>
<dbReference type="SUPFAM" id="SSF56112">
    <property type="entry name" value="Protein kinase-like (PK-like)"/>
    <property type="match status" value="1"/>
</dbReference>
<dbReference type="PROSITE" id="PS00108">
    <property type="entry name" value="PROTEIN_KINASE_ST"/>
    <property type="match status" value="1"/>
</dbReference>
<evidence type="ECO:0000256" key="14">
    <source>
        <dbReference type="ARBA" id="ARBA00023170"/>
    </source>
</evidence>
<keyword evidence="19" id="KW-0464">Manganese</keyword>
<evidence type="ECO:0000256" key="18">
    <source>
        <dbReference type="PROSITE-ProRule" id="PRU10141"/>
    </source>
</evidence>
<evidence type="ECO:0000256" key="11">
    <source>
        <dbReference type="ARBA" id="ARBA00022842"/>
    </source>
</evidence>
<dbReference type="Gene3D" id="1.10.510.10">
    <property type="entry name" value="Transferase(Phosphotransferase) domain 1"/>
    <property type="match status" value="1"/>
</dbReference>
<dbReference type="Gene3D" id="3.30.200.20">
    <property type="entry name" value="Phosphorylase Kinase, domain 1"/>
    <property type="match status" value="1"/>
</dbReference>
<comment type="cofactor">
    <cofactor evidence="19">
        <name>Mg(2+)</name>
        <dbReference type="ChEBI" id="CHEBI:18420"/>
    </cofactor>
    <cofactor evidence="19">
        <name>Mn(2+)</name>
        <dbReference type="ChEBI" id="CHEBI:29035"/>
    </cofactor>
</comment>
<dbReference type="FunFam" id="1.10.510.10:FF:000018">
    <property type="entry name" value="Receptor protein serine/threonine kinase"/>
    <property type="match status" value="1"/>
</dbReference>
<dbReference type="SUPFAM" id="SSF57302">
    <property type="entry name" value="Snake toxin-like"/>
    <property type="match status" value="1"/>
</dbReference>
<proteinExistence type="inferred from homology"/>
<gene>
    <name evidence="23" type="primary">BMPR1A_2</name>
    <name evidence="23" type="ORF">OS493_031659</name>
</gene>
<comment type="catalytic activity">
    <reaction evidence="19">
        <text>L-threonyl-[receptor-protein] + ATP = O-phospho-L-threonyl-[receptor-protein] + ADP + H(+)</text>
        <dbReference type="Rhea" id="RHEA:44880"/>
        <dbReference type="Rhea" id="RHEA-COMP:11024"/>
        <dbReference type="Rhea" id="RHEA-COMP:11025"/>
        <dbReference type="ChEBI" id="CHEBI:15378"/>
        <dbReference type="ChEBI" id="CHEBI:30013"/>
        <dbReference type="ChEBI" id="CHEBI:30616"/>
        <dbReference type="ChEBI" id="CHEBI:61977"/>
        <dbReference type="ChEBI" id="CHEBI:456216"/>
        <dbReference type="EC" id="2.7.11.30"/>
    </reaction>
</comment>
<keyword evidence="10 16" id="KW-0067">ATP-binding</keyword>
<evidence type="ECO:0000256" key="3">
    <source>
        <dbReference type="ARBA" id="ARBA00022527"/>
    </source>
</evidence>
<accession>A0A9X0D7A1</accession>
<keyword evidence="8 16" id="KW-0547">Nucleotide-binding</keyword>
<feature type="signal peptide" evidence="20">
    <location>
        <begin position="1"/>
        <end position="27"/>
    </location>
</feature>
<dbReference type="GO" id="GO:0005886">
    <property type="term" value="C:plasma membrane"/>
    <property type="evidence" value="ECO:0007669"/>
    <property type="project" value="TreeGrafter"/>
</dbReference>
<evidence type="ECO:0000256" key="1">
    <source>
        <dbReference type="ARBA" id="ARBA00004479"/>
    </source>
</evidence>
<dbReference type="FunFam" id="2.10.60.10:FF:000021">
    <property type="entry name" value="Receptor protein serine/threonine kinase"/>
    <property type="match status" value="1"/>
</dbReference>
<keyword evidence="14 19" id="KW-0675">Receptor</keyword>
<dbReference type="PANTHER" id="PTHR23255">
    <property type="entry name" value="TRANSFORMING GROWTH FACTOR-BETA RECEPTOR TYPE I AND II"/>
    <property type="match status" value="1"/>
</dbReference>
<evidence type="ECO:0000256" key="10">
    <source>
        <dbReference type="ARBA" id="ARBA00022840"/>
    </source>
</evidence>
<keyword evidence="11 19" id="KW-0460">Magnesium</keyword>
<dbReference type="Gene3D" id="2.10.60.10">
    <property type="entry name" value="CD59"/>
    <property type="match status" value="1"/>
</dbReference>
<dbReference type="InterPro" id="IPR003605">
    <property type="entry name" value="GS_dom"/>
</dbReference>
<feature type="chain" id="PRO_5040847227" description="Serine/threonine-protein kinase receptor" evidence="20">
    <location>
        <begin position="28"/>
        <end position="532"/>
    </location>
</feature>
<comment type="similarity">
    <text evidence="2 19">Belongs to the protein kinase superfamily. TKL Ser/Thr protein kinase family. TGFB receptor subfamily.</text>
</comment>
<keyword evidence="7 20" id="KW-0732">Signal</keyword>
<comment type="subcellular location">
    <subcellularLocation>
        <location evidence="1 19">Membrane</location>
        <topology evidence="1 19">Single-pass type I membrane protein</topology>
    </subcellularLocation>
</comment>
<evidence type="ECO:0000256" key="12">
    <source>
        <dbReference type="ARBA" id="ARBA00022989"/>
    </source>
</evidence>
<keyword evidence="5 19" id="KW-0812">Transmembrane</keyword>
<keyword evidence="9 19" id="KW-0418">Kinase</keyword>
<organism evidence="23 24">
    <name type="scientific">Desmophyllum pertusum</name>
    <dbReference type="NCBI Taxonomy" id="174260"/>
    <lineage>
        <taxon>Eukaryota</taxon>
        <taxon>Metazoa</taxon>
        <taxon>Cnidaria</taxon>
        <taxon>Anthozoa</taxon>
        <taxon>Hexacorallia</taxon>
        <taxon>Scleractinia</taxon>
        <taxon>Caryophylliina</taxon>
        <taxon>Caryophylliidae</taxon>
        <taxon>Desmophyllum</taxon>
    </lineage>
</organism>
<feature type="disulfide bond" evidence="17">
    <location>
        <begin position="82"/>
        <end position="97"/>
    </location>
</feature>
<name>A0A9X0D7A1_9CNID</name>
<evidence type="ECO:0000256" key="20">
    <source>
        <dbReference type="SAM" id="SignalP"/>
    </source>
</evidence>
<evidence type="ECO:0000256" key="16">
    <source>
        <dbReference type="PIRSR" id="PIRSR037393-2"/>
    </source>
</evidence>
<dbReference type="PROSITE" id="PS00107">
    <property type="entry name" value="PROTEIN_KINASE_ATP"/>
    <property type="match status" value="1"/>
</dbReference>
<dbReference type="InterPro" id="IPR000719">
    <property type="entry name" value="Prot_kinase_dom"/>
</dbReference>
<dbReference type="InterPro" id="IPR000333">
    <property type="entry name" value="TGFB_receptor"/>
</dbReference>
<feature type="binding site" evidence="16 18">
    <location>
        <position position="242"/>
    </location>
    <ligand>
        <name>ATP</name>
        <dbReference type="ChEBI" id="CHEBI:30616"/>
    </ligand>
</feature>
<evidence type="ECO:0000256" key="4">
    <source>
        <dbReference type="ARBA" id="ARBA00022679"/>
    </source>
</evidence>
<evidence type="ECO:0000259" key="22">
    <source>
        <dbReference type="PROSITE" id="PS51256"/>
    </source>
</evidence>
<keyword evidence="4 19" id="KW-0808">Transferase</keyword>
<dbReference type="InterPro" id="IPR045860">
    <property type="entry name" value="Snake_toxin-like_sf"/>
</dbReference>
<dbReference type="Pfam" id="PF07714">
    <property type="entry name" value="PK_Tyr_Ser-Thr"/>
    <property type="match status" value="1"/>
</dbReference>
<protein>
    <recommendedName>
        <fullName evidence="19">Serine/threonine-protein kinase receptor</fullName>
        <ecNumber evidence="19">2.7.11.30</ecNumber>
    </recommendedName>
</protein>
<dbReference type="InterPro" id="IPR017194">
    <property type="entry name" value="Transform_growth_fac-b_typ-2"/>
</dbReference>
<evidence type="ECO:0000259" key="21">
    <source>
        <dbReference type="PROSITE" id="PS50011"/>
    </source>
</evidence>
<dbReference type="Pfam" id="PF08515">
    <property type="entry name" value="TGF_beta_GS"/>
    <property type="match status" value="1"/>
</dbReference>